<comment type="caution">
    <text evidence="1">The sequence shown here is derived from an EMBL/GenBank/DDBJ whole genome shotgun (WGS) entry which is preliminary data.</text>
</comment>
<name>A0A9W8LCW9_9FUNG</name>
<reference evidence="1" key="1">
    <citation type="submission" date="2022-07" db="EMBL/GenBank/DDBJ databases">
        <title>Phylogenomic reconstructions and comparative analyses of Kickxellomycotina fungi.</title>
        <authorList>
            <person name="Reynolds N.K."/>
            <person name="Stajich J.E."/>
            <person name="Barry K."/>
            <person name="Grigoriev I.V."/>
            <person name="Crous P."/>
            <person name="Smith M.E."/>
        </authorList>
    </citation>
    <scope>NUCLEOTIDE SEQUENCE</scope>
    <source>
        <strain evidence="1">BCRC 34297</strain>
    </source>
</reference>
<evidence type="ECO:0000313" key="2">
    <source>
        <dbReference type="Proteomes" id="UP001140011"/>
    </source>
</evidence>
<dbReference type="EMBL" id="JANBUH010000047">
    <property type="protein sequence ID" value="KAJ2755805.1"/>
    <property type="molecule type" value="Genomic_DNA"/>
</dbReference>
<accession>A0A9W8LCW9</accession>
<dbReference type="Proteomes" id="UP001140011">
    <property type="component" value="Unassembled WGS sequence"/>
</dbReference>
<protein>
    <submittedName>
        <fullName evidence="1">Uncharacterized protein</fullName>
    </submittedName>
</protein>
<gene>
    <name evidence="1" type="ORF">GGI19_001351</name>
</gene>
<proteinExistence type="predicted"/>
<sequence>MLATAAAKQLLATAKFRAGHIGRATYQTYSPHGRGIPGDGKWPSRLLAYLRNAYSSASAQMSRHVLTGNGLSNTAAGRLREAMPRGLGWASRVVPRASCAAKSAMSRLGAHSYVRSISQRLAAQLKVWPGASRFAGSHMGSKHWAFGSGGKWSPYLKIFARSMSGPFMTNNASSARVIMAQIQRQTMVGLMTQQRREFSMVSPLAYETRIRFLAPEPAFATDCSSRRSTAGARVSSACKKEVPATSSKNPSEGALPLRRRDINVMHPAAKTAQAHASLADQCVTITVPYSAPAKNQPLSEHGASPSDVFKLLADADKLQHQHRLLLSRLIERLSATGWDIYYQHVNNPAEGIEIALSPSSGICTVVELESLLCSWGFDTSHFAATLRDPRVLPAVSSVSDAPLSAAPISLALDSDRSWNSGSMDSNLFSLIIDEVVDPEEAYREDVCEFLNQLDRMPRLSSMCVKPGQL</sequence>
<keyword evidence="2" id="KW-1185">Reference proteome</keyword>
<organism evidence="1 2">
    <name type="scientific">Coemansia pectinata</name>
    <dbReference type="NCBI Taxonomy" id="1052879"/>
    <lineage>
        <taxon>Eukaryota</taxon>
        <taxon>Fungi</taxon>
        <taxon>Fungi incertae sedis</taxon>
        <taxon>Zoopagomycota</taxon>
        <taxon>Kickxellomycotina</taxon>
        <taxon>Kickxellomycetes</taxon>
        <taxon>Kickxellales</taxon>
        <taxon>Kickxellaceae</taxon>
        <taxon>Coemansia</taxon>
    </lineage>
</organism>
<evidence type="ECO:0000313" key="1">
    <source>
        <dbReference type="EMBL" id="KAJ2755805.1"/>
    </source>
</evidence>
<dbReference type="OrthoDB" id="5552133at2759"/>
<dbReference type="AlphaFoldDB" id="A0A9W8LCW9"/>